<evidence type="ECO:0000313" key="2">
    <source>
        <dbReference type="EMBL" id="MBQ0959096.1"/>
    </source>
</evidence>
<dbReference type="RefSeq" id="WP_210801612.1">
    <property type="nucleotide sequence ID" value="NZ_JAGQDE010000006.1"/>
</dbReference>
<accession>A0A941BFT2</accession>
<dbReference type="Proteomes" id="UP000678374">
    <property type="component" value="Unassembled WGS sequence"/>
</dbReference>
<keyword evidence="1" id="KW-0732">Signal</keyword>
<comment type="caution">
    <text evidence="2">The sequence shown here is derived from an EMBL/GenBank/DDBJ whole genome shotgun (WGS) entry which is preliminary data.</text>
</comment>
<name>A0A941BFT2_9BURK</name>
<dbReference type="AlphaFoldDB" id="A0A941BFT2"/>
<sequence length="185" mass="19970">MKHILLTLLLGTVLATPALAGKHPTYKFDTDAQGWTTFDGGDMVWVGGDPKRGGYLQITDVTSGDFVMIPPPESLGDWSAYVGGSLSFVARNGNNDLPDWPLFGTLVLGNGVTTLSLDLVPDNAPPADGRWHRYTLPLDTATWGPDLPAVMAALSVLTLKLEYHNGVSEVVHFDSFKVRPPLPTR</sequence>
<organism evidence="2 3">
    <name type="scientific">Ideonella aquatica</name>
    <dbReference type="NCBI Taxonomy" id="2824119"/>
    <lineage>
        <taxon>Bacteria</taxon>
        <taxon>Pseudomonadati</taxon>
        <taxon>Pseudomonadota</taxon>
        <taxon>Betaproteobacteria</taxon>
        <taxon>Burkholderiales</taxon>
        <taxon>Sphaerotilaceae</taxon>
        <taxon>Ideonella</taxon>
    </lineage>
</organism>
<protein>
    <submittedName>
        <fullName evidence="2">Uncharacterized protein</fullName>
    </submittedName>
</protein>
<evidence type="ECO:0000313" key="3">
    <source>
        <dbReference type="Proteomes" id="UP000678374"/>
    </source>
</evidence>
<feature type="signal peptide" evidence="1">
    <location>
        <begin position="1"/>
        <end position="20"/>
    </location>
</feature>
<gene>
    <name evidence="2" type="ORF">KAK06_08995</name>
</gene>
<dbReference type="EMBL" id="JAGQDE010000006">
    <property type="protein sequence ID" value="MBQ0959096.1"/>
    <property type="molecule type" value="Genomic_DNA"/>
</dbReference>
<keyword evidence="3" id="KW-1185">Reference proteome</keyword>
<reference evidence="2" key="1">
    <citation type="submission" date="2021-04" db="EMBL/GenBank/DDBJ databases">
        <title>The genome sequence of Ideonella sp. 4Y11.</title>
        <authorList>
            <person name="Liu Y."/>
        </authorList>
    </citation>
    <scope>NUCLEOTIDE SEQUENCE</scope>
    <source>
        <strain evidence="2">4Y11</strain>
    </source>
</reference>
<proteinExistence type="predicted"/>
<feature type="chain" id="PRO_5037045098" evidence="1">
    <location>
        <begin position="21"/>
        <end position="185"/>
    </location>
</feature>
<evidence type="ECO:0000256" key="1">
    <source>
        <dbReference type="SAM" id="SignalP"/>
    </source>
</evidence>